<reference evidence="1 2" key="1">
    <citation type="journal article" date="2016" name="Mol. Biol. Evol.">
        <title>Comparative Genomics of Early-Diverging Mushroom-Forming Fungi Provides Insights into the Origins of Lignocellulose Decay Capabilities.</title>
        <authorList>
            <person name="Nagy L.G."/>
            <person name="Riley R."/>
            <person name="Tritt A."/>
            <person name="Adam C."/>
            <person name="Daum C."/>
            <person name="Floudas D."/>
            <person name="Sun H."/>
            <person name="Yadav J.S."/>
            <person name="Pangilinan J."/>
            <person name="Larsson K.H."/>
            <person name="Matsuura K."/>
            <person name="Barry K."/>
            <person name="Labutti K."/>
            <person name="Kuo R."/>
            <person name="Ohm R.A."/>
            <person name="Bhattacharya S.S."/>
            <person name="Shirouzu T."/>
            <person name="Yoshinaga Y."/>
            <person name="Martin F.M."/>
            <person name="Grigoriev I.V."/>
            <person name="Hibbett D.S."/>
        </authorList>
    </citation>
    <scope>NUCLEOTIDE SEQUENCE [LARGE SCALE GENOMIC DNA]</scope>
    <source>
        <strain evidence="1 2">HHB9708</strain>
    </source>
</reference>
<protein>
    <submittedName>
        <fullName evidence="1">Uncharacterized protein</fullName>
    </submittedName>
</protein>
<sequence length="231" mass="25917">MAAARRDLSSTGRPAAACPVSGGDLLRTHQLSPCSCYSMHCPSKLLFDEPIPRRILRCDLFGDVESFGLYEERSGRRQGTRRIAHSVCSSYQVYTPEMTFFYSPFLVTVVRATLRAGDALISRKFYFELSKSKLDAPRSCDPHGYRSQPSLFSIDERKSEGLHVGIFSVCIESFGDPLHVPDITGQSSIKPPQSSFTRSLGHPPLVLPQNERDRWRALANAAMNVYQQRWA</sequence>
<proteinExistence type="predicted"/>
<accession>A0A164MLF9</accession>
<dbReference type="AlphaFoldDB" id="A0A164MLF9"/>
<evidence type="ECO:0000313" key="1">
    <source>
        <dbReference type="EMBL" id="KZS86825.1"/>
    </source>
</evidence>
<dbReference type="EMBL" id="KV419466">
    <property type="protein sequence ID" value="KZS86825.1"/>
    <property type="molecule type" value="Genomic_DNA"/>
</dbReference>
<name>A0A164MLF9_9AGAM</name>
<dbReference type="Proteomes" id="UP000076722">
    <property type="component" value="Unassembled WGS sequence"/>
</dbReference>
<gene>
    <name evidence="1" type="ORF">SISNIDRAFT_491600</name>
</gene>
<keyword evidence="2" id="KW-1185">Reference proteome</keyword>
<evidence type="ECO:0000313" key="2">
    <source>
        <dbReference type="Proteomes" id="UP000076722"/>
    </source>
</evidence>
<organism evidence="1 2">
    <name type="scientific">Sistotremastrum niveocremeum HHB9708</name>
    <dbReference type="NCBI Taxonomy" id="1314777"/>
    <lineage>
        <taxon>Eukaryota</taxon>
        <taxon>Fungi</taxon>
        <taxon>Dikarya</taxon>
        <taxon>Basidiomycota</taxon>
        <taxon>Agaricomycotina</taxon>
        <taxon>Agaricomycetes</taxon>
        <taxon>Sistotremastrales</taxon>
        <taxon>Sistotremastraceae</taxon>
        <taxon>Sertulicium</taxon>
        <taxon>Sertulicium niveocremeum</taxon>
    </lineage>
</organism>